<dbReference type="InterPro" id="IPR015797">
    <property type="entry name" value="NUDIX_hydrolase-like_dom_sf"/>
</dbReference>
<keyword evidence="1" id="KW-1133">Transmembrane helix</keyword>
<name>A0ABQ6KWZ4_ASPOZ</name>
<proteinExistence type="predicted"/>
<keyword evidence="1" id="KW-0812">Transmembrane</keyword>
<dbReference type="SUPFAM" id="SSF55811">
    <property type="entry name" value="Nudix"/>
    <property type="match status" value="1"/>
</dbReference>
<dbReference type="Gene3D" id="3.90.79.10">
    <property type="entry name" value="Nucleoside Triphosphate Pyrophosphohydrolase"/>
    <property type="match status" value="1"/>
</dbReference>
<sequence length="166" mass="18142">MFQRLSSGPSSKAIRLLHPKSPHPFRLNDIPCFLTVSCVTIAHNVQGDGASVGGFDASKPSTQTMILILQCSTDDSVGNMRGVPGGGVDDEGEDGKERAFDETTFHGLCREVHQETGQELKCVNHVLTTRTWCRFRRGGLRIYVAFCYVVVCPIDGLVGWGLNIEC</sequence>
<keyword evidence="1" id="KW-0472">Membrane</keyword>
<evidence type="ECO:0000313" key="2">
    <source>
        <dbReference type="EMBL" id="GMG48734.1"/>
    </source>
</evidence>
<comment type="caution">
    <text evidence="2">The sequence shown here is derived from an EMBL/GenBank/DDBJ whole genome shotgun (WGS) entry which is preliminary data.</text>
</comment>
<dbReference type="Proteomes" id="UP001165189">
    <property type="component" value="Unassembled WGS sequence"/>
</dbReference>
<feature type="transmembrane region" description="Helical" evidence="1">
    <location>
        <begin position="140"/>
        <end position="162"/>
    </location>
</feature>
<evidence type="ECO:0000256" key="1">
    <source>
        <dbReference type="SAM" id="Phobius"/>
    </source>
</evidence>
<keyword evidence="3" id="KW-1185">Reference proteome</keyword>
<evidence type="ECO:0000313" key="3">
    <source>
        <dbReference type="Proteomes" id="UP001165189"/>
    </source>
</evidence>
<dbReference type="CDD" id="cd02883">
    <property type="entry name" value="NUDIX_Hydrolase"/>
    <property type="match status" value="1"/>
</dbReference>
<dbReference type="EMBL" id="BSYB01000029">
    <property type="protein sequence ID" value="GMG48734.1"/>
    <property type="molecule type" value="Genomic_DNA"/>
</dbReference>
<protein>
    <submittedName>
        <fullName evidence="2">Unnamed protein product</fullName>
    </submittedName>
</protein>
<organism evidence="2 3">
    <name type="scientific">Aspergillus oryzae var. brunneus</name>
    <dbReference type="NCBI Taxonomy" id="332754"/>
    <lineage>
        <taxon>Eukaryota</taxon>
        <taxon>Fungi</taxon>
        <taxon>Dikarya</taxon>
        <taxon>Ascomycota</taxon>
        <taxon>Pezizomycotina</taxon>
        <taxon>Eurotiomycetes</taxon>
        <taxon>Eurotiomycetidae</taxon>
        <taxon>Eurotiales</taxon>
        <taxon>Aspergillaceae</taxon>
        <taxon>Aspergillus</taxon>
        <taxon>Aspergillus subgen. Circumdati</taxon>
    </lineage>
</organism>
<gene>
    <name evidence="2" type="ORF">Aory05_000740000</name>
</gene>
<reference evidence="2" key="1">
    <citation type="submission" date="2023-04" db="EMBL/GenBank/DDBJ databases">
        <title>Aspergillus oryzae var. brunneus NBRC 4377.</title>
        <authorList>
            <person name="Ichikawa N."/>
            <person name="Sato H."/>
            <person name="Tonouchi N."/>
        </authorList>
    </citation>
    <scope>NUCLEOTIDE SEQUENCE</scope>
    <source>
        <strain evidence="2">NBRC 4377</strain>
    </source>
</reference>
<accession>A0ABQ6KWZ4</accession>